<dbReference type="AlphaFoldDB" id="A0A1W1YPB0"/>
<evidence type="ECO:0000313" key="2">
    <source>
        <dbReference type="EMBL" id="SMC37651.1"/>
    </source>
</evidence>
<keyword evidence="1" id="KW-1133">Transmembrane helix</keyword>
<sequence>MNDQVEKTISNSLNGFQWILGAVVLILIIYLILKSNKKSR</sequence>
<keyword evidence="3" id="KW-1185">Reference proteome</keyword>
<proteinExistence type="predicted"/>
<gene>
    <name evidence="2" type="ORF">SAMN06296427_101575</name>
</gene>
<name>A0A1W1YPB0_9FLAO</name>
<dbReference type="STRING" id="1434700.SAMN06296427_101575"/>
<organism evidence="2 3">
    <name type="scientific">Moheibacter sediminis</name>
    <dbReference type="NCBI Taxonomy" id="1434700"/>
    <lineage>
        <taxon>Bacteria</taxon>
        <taxon>Pseudomonadati</taxon>
        <taxon>Bacteroidota</taxon>
        <taxon>Flavobacteriia</taxon>
        <taxon>Flavobacteriales</taxon>
        <taxon>Weeksellaceae</taxon>
        <taxon>Moheibacter</taxon>
    </lineage>
</organism>
<accession>A0A1W1YPB0</accession>
<feature type="transmembrane region" description="Helical" evidence="1">
    <location>
        <begin position="15"/>
        <end position="33"/>
    </location>
</feature>
<keyword evidence="1" id="KW-0812">Transmembrane</keyword>
<keyword evidence="1" id="KW-0472">Membrane</keyword>
<dbReference type="RefSeq" id="WP_262494072.1">
    <property type="nucleotide sequence ID" value="NZ_FWXS01000001.1"/>
</dbReference>
<reference evidence="2 3" key="1">
    <citation type="submission" date="2017-04" db="EMBL/GenBank/DDBJ databases">
        <authorList>
            <person name="Afonso C.L."/>
            <person name="Miller P.J."/>
            <person name="Scott M.A."/>
            <person name="Spackman E."/>
            <person name="Goraichik I."/>
            <person name="Dimitrov K.M."/>
            <person name="Suarez D.L."/>
            <person name="Swayne D.E."/>
        </authorList>
    </citation>
    <scope>NUCLEOTIDE SEQUENCE [LARGE SCALE GENOMIC DNA]</scope>
    <source>
        <strain evidence="2 3">CGMCC 1.12708</strain>
    </source>
</reference>
<evidence type="ECO:0000256" key="1">
    <source>
        <dbReference type="SAM" id="Phobius"/>
    </source>
</evidence>
<evidence type="ECO:0000313" key="3">
    <source>
        <dbReference type="Proteomes" id="UP000192393"/>
    </source>
</evidence>
<dbReference type="Proteomes" id="UP000192393">
    <property type="component" value="Unassembled WGS sequence"/>
</dbReference>
<dbReference type="EMBL" id="FWXS01000001">
    <property type="protein sequence ID" value="SMC37651.1"/>
    <property type="molecule type" value="Genomic_DNA"/>
</dbReference>
<protein>
    <submittedName>
        <fullName evidence="2">Uncharacterized protein</fullName>
    </submittedName>
</protein>